<dbReference type="InterPro" id="IPR000573">
    <property type="entry name" value="AconitaseA/IPMdHydase_ssu_swvl"/>
</dbReference>
<evidence type="ECO:0000256" key="4">
    <source>
        <dbReference type="ARBA" id="ARBA00023004"/>
    </source>
</evidence>
<proteinExistence type="inferred from homology"/>
<evidence type="ECO:0000256" key="6">
    <source>
        <dbReference type="RuleBase" id="RU361275"/>
    </source>
</evidence>
<dbReference type="Pfam" id="PF00694">
    <property type="entry name" value="Aconitase_C"/>
    <property type="match status" value="1"/>
</dbReference>
<keyword evidence="5 6" id="KW-0411">Iron-sulfur</keyword>
<dbReference type="PROSITE" id="PS01244">
    <property type="entry name" value="ACONITASE_2"/>
    <property type="match status" value="1"/>
</dbReference>
<dbReference type="InterPro" id="IPR018136">
    <property type="entry name" value="Aconitase_4Fe-4S_BS"/>
</dbReference>
<dbReference type="InterPro" id="IPR001030">
    <property type="entry name" value="Acoase/IPM_deHydtase_lsu_aba"/>
</dbReference>
<dbReference type="InterPro" id="IPR015931">
    <property type="entry name" value="Acnase/IPM_dHydase_lsu_aba_1/3"/>
</dbReference>
<evidence type="ECO:0000259" key="9">
    <source>
        <dbReference type="Pfam" id="PF00694"/>
    </source>
</evidence>
<accession>A0ABW3DQD8</accession>
<feature type="domain" description="Aconitase/3-isopropylmalate dehydratase large subunit alpha/beta/alpha" evidence="8">
    <location>
        <begin position="72"/>
        <end position="591"/>
    </location>
</feature>
<comment type="cofactor">
    <cofactor evidence="1">
        <name>[4Fe-4S] cluster</name>
        <dbReference type="ChEBI" id="CHEBI:49883"/>
    </cofactor>
</comment>
<dbReference type="InterPro" id="IPR006249">
    <property type="entry name" value="Aconitase/IRP2"/>
</dbReference>
<dbReference type="InterPro" id="IPR015928">
    <property type="entry name" value="Aconitase/3IPM_dehydase_swvl"/>
</dbReference>
<evidence type="ECO:0000256" key="5">
    <source>
        <dbReference type="ARBA" id="ARBA00023014"/>
    </source>
</evidence>
<dbReference type="NCBIfam" id="NF009520">
    <property type="entry name" value="PRK12881.1"/>
    <property type="match status" value="1"/>
</dbReference>
<dbReference type="EC" id="4.2.1.3" evidence="6"/>
<dbReference type="Gene3D" id="3.30.499.10">
    <property type="entry name" value="Aconitase, domain 3"/>
    <property type="match status" value="2"/>
</dbReference>
<dbReference type="EMBL" id="JBHTHX010000311">
    <property type="protein sequence ID" value="MFD0885207.1"/>
    <property type="molecule type" value="Genomic_DNA"/>
</dbReference>
<keyword evidence="4 6" id="KW-0408">Iron</keyword>
<dbReference type="InterPro" id="IPR036008">
    <property type="entry name" value="Aconitase_4Fe-4S_dom"/>
</dbReference>
<evidence type="ECO:0000313" key="10">
    <source>
        <dbReference type="EMBL" id="MFD0885207.1"/>
    </source>
</evidence>
<gene>
    <name evidence="10" type="primary">acnA</name>
    <name evidence="10" type="ORF">ACFQ08_11695</name>
</gene>
<dbReference type="Pfam" id="PF00330">
    <property type="entry name" value="Aconitase"/>
    <property type="match status" value="1"/>
</dbReference>
<dbReference type="PANTHER" id="PTHR11670">
    <property type="entry name" value="ACONITASE/IRON-RESPONSIVE ELEMENT FAMILY MEMBER"/>
    <property type="match status" value="1"/>
</dbReference>
<keyword evidence="11" id="KW-1185">Reference proteome</keyword>
<dbReference type="CDD" id="cd01580">
    <property type="entry name" value="AcnA_IRP_Swivel"/>
    <property type="match status" value="1"/>
</dbReference>
<dbReference type="SUPFAM" id="SSF52016">
    <property type="entry name" value="LeuD/IlvD-like"/>
    <property type="match status" value="1"/>
</dbReference>
<dbReference type="NCBIfam" id="TIGR01341">
    <property type="entry name" value="aconitase_1"/>
    <property type="match status" value="1"/>
</dbReference>
<dbReference type="GO" id="GO:0003994">
    <property type="term" value="F:aconitate hydratase activity"/>
    <property type="evidence" value="ECO:0007669"/>
    <property type="project" value="UniProtKB-EC"/>
</dbReference>
<reference evidence="11" key="1">
    <citation type="journal article" date="2019" name="Int. J. Syst. Evol. Microbiol.">
        <title>The Global Catalogue of Microorganisms (GCM) 10K type strain sequencing project: providing services to taxonomists for standard genome sequencing and annotation.</title>
        <authorList>
            <consortium name="The Broad Institute Genomics Platform"/>
            <consortium name="The Broad Institute Genome Sequencing Center for Infectious Disease"/>
            <person name="Wu L."/>
            <person name="Ma J."/>
        </authorList>
    </citation>
    <scope>NUCLEOTIDE SEQUENCE [LARGE SCALE GENOMIC DNA]</scope>
    <source>
        <strain evidence="11">CCUG 62974</strain>
    </source>
</reference>
<evidence type="ECO:0000256" key="3">
    <source>
        <dbReference type="ARBA" id="ARBA00022723"/>
    </source>
</evidence>
<sequence length="922" mass="98864">MSANSFGSRDTLRVGDAEYEIYRLDAVEGSGRLPYSLKILLENLLRTEDGANITADHIQALGQWDPAAAPSVEIQFTPARVIMQDFTGVPCVVDLATMREAVRDLGGDAARINPLAPAEMVIDHSVIVDFFGGPDSFQRNVDREYERNRERYQFLRWGQTAFDEFKVVPPGTGIVHQVNIEHLARVVMIRDGKAYPDTCVGTDSHTTMENGIGVLGWGVGGIEAEAAMLGQPISMLIPRVVGFKLTGKLPAGATATDLVLTITEMLRKHGVVGKFVEFYGEGVSSVPLANRATIGNMSPEFGSTCAIFPIDGETVSYLRLTGRSEEQVALVEAYAKAQGLWLDPSAPEPVFSEYIELDLATVVPSIAGPKRPQDRIALSDAKRAWRAAVKDYAPSIQGPVDEASAESFPASDSPAIGHDGNGDKPHAAGLNGERPHRSVEVTLSDGTSFEIDHGVVTIAAITSCTNTSNPYVMMGAALLAKNAVDKGLTRKPWVKTSLAPGSQVVTGYFERSGLQPYLDKIGFNLVGYGCTTCIGNSGPLQEEISAAIQANDLAVTAVLSGNRNFEGRINPDVKMNYLASPPLVVAYALAGTMDIDLNNEPLGTGVDGEPVFLADIWPSPEDVSAVVASSIDQDMFLRDYADVFKGDEAWQSLPIPTGDTFEWDPASTYVRKAPYFDGMPQKPDPVTDITGAKVLAKLGDSVTTDHISPAGSIKVGTPAADYLKANGVEVKDFNSYGSRRGNHEVMIRGTFANIRLKNLLLDGVEGGYTRDFTLEGGPQSFIYDASVNYQAAGVPLVVLAGKEYGSGSSRDWAAKGTALLGVRAVIAESYERIHRSNLIGMGVLPLQFPEGETVASLGLTGEETFDIVGVEELNGGGIPQTVTVRADGKEFQAVVRIDTPGEADYYRHGGIMQYVLRSLLAK</sequence>
<comment type="function">
    <text evidence="6">Catalyzes the isomerization of citrate to isocitrate via cis-aconitate.</text>
</comment>
<dbReference type="Gene3D" id="6.10.190.10">
    <property type="match status" value="1"/>
</dbReference>
<feature type="domain" description="Aconitase A/isopropylmalate dehydratase small subunit swivel" evidence="9">
    <location>
        <begin position="721"/>
        <end position="850"/>
    </location>
</feature>
<comment type="similarity">
    <text evidence="2 6">Belongs to the aconitase/IPM isomerase family.</text>
</comment>
<dbReference type="NCBIfam" id="NF006757">
    <property type="entry name" value="PRK09277.1"/>
    <property type="match status" value="1"/>
</dbReference>
<organism evidence="10 11">
    <name type="scientific">Streptosporangium algeriense</name>
    <dbReference type="NCBI Taxonomy" id="1682748"/>
    <lineage>
        <taxon>Bacteria</taxon>
        <taxon>Bacillati</taxon>
        <taxon>Actinomycetota</taxon>
        <taxon>Actinomycetes</taxon>
        <taxon>Streptosporangiales</taxon>
        <taxon>Streptosporangiaceae</taxon>
        <taxon>Streptosporangium</taxon>
    </lineage>
</organism>
<comment type="caution">
    <text evidence="10">The sequence shown here is derived from an EMBL/GenBank/DDBJ whole genome shotgun (WGS) entry which is preliminary data.</text>
</comment>
<protein>
    <recommendedName>
        <fullName evidence="6">Aconitate hydratase</fullName>
        <shortName evidence="6">Aconitase</shortName>
        <ecNumber evidence="6">4.2.1.3</ecNumber>
    </recommendedName>
</protein>
<keyword evidence="3" id="KW-0479">Metal-binding</keyword>
<dbReference type="Gene3D" id="3.20.19.10">
    <property type="entry name" value="Aconitase, domain 4"/>
    <property type="match status" value="1"/>
</dbReference>
<dbReference type="PROSITE" id="PS00450">
    <property type="entry name" value="ACONITASE_1"/>
    <property type="match status" value="1"/>
</dbReference>
<evidence type="ECO:0000313" key="11">
    <source>
        <dbReference type="Proteomes" id="UP001597024"/>
    </source>
</evidence>
<keyword evidence="6" id="KW-0004">4Fe-4S</keyword>
<evidence type="ECO:0000256" key="7">
    <source>
        <dbReference type="SAM" id="MobiDB-lite"/>
    </source>
</evidence>
<evidence type="ECO:0000256" key="2">
    <source>
        <dbReference type="ARBA" id="ARBA00007185"/>
    </source>
</evidence>
<dbReference type="InterPro" id="IPR044137">
    <property type="entry name" value="AcnA_IRP_Swivel"/>
</dbReference>
<dbReference type="SUPFAM" id="SSF53732">
    <property type="entry name" value="Aconitase iron-sulfur domain"/>
    <property type="match status" value="1"/>
</dbReference>
<dbReference type="PRINTS" id="PR00415">
    <property type="entry name" value="ACONITASE"/>
</dbReference>
<evidence type="ECO:0000256" key="1">
    <source>
        <dbReference type="ARBA" id="ARBA00001966"/>
    </source>
</evidence>
<dbReference type="Proteomes" id="UP001597024">
    <property type="component" value="Unassembled WGS sequence"/>
</dbReference>
<name>A0ABW3DQD8_9ACTN</name>
<comment type="catalytic activity">
    <reaction evidence="6">
        <text>citrate = D-threo-isocitrate</text>
        <dbReference type="Rhea" id="RHEA:10336"/>
        <dbReference type="ChEBI" id="CHEBI:15562"/>
        <dbReference type="ChEBI" id="CHEBI:16947"/>
        <dbReference type="EC" id="4.2.1.3"/>
    </reaction>
</comment>
<dbReference type="CDD" id="cd01586">
    <property type="entry name" value="AcnA_IRP"/>
    <property type="match status" value="1"/>
</dbReference>
<keyword evidence="6 10" id="KW-0456">Lyase</keyword>
<feature type="region of interest" description="Disordered" evidence="7">
    <location>
        <begin position="399"/>
        <end position="435"/>
    </location>
</feature>
<evidence type="ECO:0000259" key="8">
    <source>
        <dbReference type="Pfam" id="PF00330"/>
    </source>
</evidence>